<dbReference type="PANTHER" id="PTHR35137:SF1">
    <property type="entry name" value="CHROMOPHORE LYASE CRL, CHLOROPLASTIC"/>
    <property type="match status" value="1"/>
</dbReference>
<keyword evidence="2" id="KW-0456">Lyase</keyword>
<proteinExistence type="inferred from homology"/>
<evidence type="ECO:0000256" key="1">
    <source>
        <dbReference type="ARBA" id="ARBA00008206"/>
    </source>
</evidence>
<accession>V5UR41</accession>
<dbReference type="CDD" id="cd16338">
    <property type="entry name" value="CpcT"/>
    <property type="match status" value="1"/>
</dbReference>
<name>V5UR41_9CAUD</name>
<reference evidence="3 4" key="1">
    <citation type="journal article" date="2014" name="Nature">
        <title>Viral tagging reveals discrete populations in Synechococcus viral genome sequence space.</title>
        <authorList>
            <person name="Deng L."/>
            <person name="Ignacio Espinoza J.C."/>
            <person name="Gregory A.C."/>
            <person name="Poulos B.T."/>
            <person name="Weitz J.S."/>
            <person name="Hugenholtz P."/>
            <person name="Sullivan M.B."/>
        </authorList>
    </citation>
    <scope>NUCLEOTIDE SEQUENCE [LARGE SCALE GENOMIC DNA]</scope>
</reference>
<evidence type="ECO:0000313" key="4">
    <source>
        <dbReference type="Proteomes" id="UP000018808"/>
    </source>
</evidence>
<gene>
    <name evidence="3" type="ORF">S-MbCM7_022</name>
</gene>
<dbReference type="EMBL" id="KF156338">
    <property type="protein sequence ID" value="AHB80436.1"/>
    <property type="molecule type" value="Genomic_DNA"/>
</dbReference>
<dbReference type="RefSeq" id="YP_009008156.1">
    <property type="nucleotide sequence ID" value="NC_023587.1"/>
</dbReference>
<dbReference type="PANTHER" id="PTHR35137">
    <property type="entry name" value="CHROMOPHORE LYASE CRL, CHLOROPLASTIC"/>
    <property type="match status" value="1"/>
</dbReference>
<evidence type="ECO:0000256" key="2">
    <source>
        <dbReference type="ARBA" id="ARBA00023239"/>
    </source>
</evidence>
<dbReference type="Pfam" id="PF06206">
    <property type="entry name" value="CpeT"/>
    <property type="match status" value="1"/>
</dbReference>
<sequence length="176" mass="20549">MNTFLELLEGVFSNKKQAQQHPTRYAHIWITHVKISDTRFYGEQAYNYAKRQPYRQFVIDVEVENGKFRLKNYEIKRAARFIQCSNLEDITDDDLTYRDGCDIILESSGPNLYTGGTSTCDCFVVWNGTKTYLQNNVELGEKQYKVIDAGYDVESKQKIWGSQYGHLIFDRQNESN</sequence>
<protein>
    <submittedName>
        <fullName evidence="3">Antenna protein</fullName>
    </submittedName>
</protein>
<organism evidence="3 4">
    <name type="scientific">Synechococcus phage ACG-2014h</name>
    <dbReference type="NCBI Taxonomy" id="1340810"/>
    <lineage>
        <taxon>Viruses</taxon>
        <taxon>Duplodnaviria</taxon>
        <taxon>Heunggongvirae</taxon>
        <taxon>Uroviricota</taxon>
        <taxon>Caudoviricetes</taxon>
        <taxon>Pantevenvirales</taxon>
        <taxon>Kyanoviridae</taxon>
        <taxon>Sedonavirus</taxon>
        <taxon>Sedonavirus tusconh</taxon>
    </lineage>
</organism>
<dbReference type="OrthoDB" id="14354at10239"/>
<comment type="similarity">
    <text evidence="1">Belongs to the CpcT/CpeT biliprotein lyase family.</text>
</comment>
<dbReference type="InterPro" id="IPR038672">
    <property type="entry name" value="CpcT/CpeT_sf"/>
</dbReference>
<keyword evidence="4" id="KW-1185">Reference proteome</keyword>
<dbReference type="GO" id="GO:0016829">
    <property type="term" value="F:lyase activity"/>
    <property type="evidence" value="ECO:0007669"/>
    <property type="project" value="UniProtKB-KW"/>
</dbReference>
<dbReference type="KEGG" id="vg:18504598"/>
<evidence type="ECO:0000313" key="3">
    <source>
        <dbReference type="EMBL" id="AHB80436.1"/>
    </source>
</evidence>
<dbReference type="Proteomes" id="UP000018808">
    <property type="component" value="Segment"/>
</dbReference>
<dbReference type="GeneID" id="18504598"/>
<dbReference type="Gene3D" id="2.40.128.590">
    <property type="entry name" value="CpcT/CpeT domain"/>
    <property type="match status" value="1"/>
</dbReference>
<dbReference type="InterPro" id="IPR010404">
    <property type="entry name" value="CpcT/CpeT"/>
</dbReference>
<dbReference type="HAMAP" id="MF_01460">
    <property type="entry name" value="Chrphore_lyase_CpxT"/>
    <property type="match status" value="1"/>
</dbReference>